<dbReference type="Pfam" id="PF02774">
    <property type="entry name" value="Semialdhyde_dhC"/>
    <property type="match status" value="1"/>
</dbReference>
<feature type="active site" description="Proton acceptor" evidence="15 16">
    <location>
        <position position="237"/>
    </location>
</feature>
<dbReference type="AlphaFoldDB" id="A0A379C4Y2"/>
<evidence type="ECO:0000259" key="17">
    <source>
        <dbReference type="SMART" id="SM00859"/>
    </source>
</evidence>
<dbReference type="HAMAP" id="MF_02121">
    <property type="entry name" value="ASADH"/>
    <property type="match status" value="1"/>
</dbReference>
<keyword evidence="9 15" id="KW-0521">NADP</keyword>
<comment type="pathway">
    <text evidence="1 15">Amino-acid biosynthesis; L-methionine biosynthesis via de novo pathway; L-homoserine from L-aspartate: step 2/3.</text>
</comment>
<dbReference type="CDD" id="cd18131">
    <property type="entry name" value="ASADH_C_bac_euk_like"/>
    <property type="match status" value="1"/>
</dbReference>
<keyword evidence="7 15" id="KW-0028">Amino-acid biosynthesis</keyword>
<comment type="function">
    <text evidence="15">Catalyzes the NADPH-dependent formation of L-aspartate-semialdehyde (L-ASA) by the reductive dephosphorylation of L-aspartyl-4-phosphate.</text>
</comment>
<feature type="domain" description="Semialdehyde dehydrogenase NAD-binding" evidence="17">
    <location>
        <begin position="4"/>
        <end position="121"/>
    </location>
</feature>
<dbReference type="UniPathway" id="UPA00034">
    <property type="reaction ID" value="UER00016"/>
</dbReference>
<dbReference type="InterPro" id="IPR000534">
    <property type="entry name" value="Semialdehyde_DH_NAD-bd"/>
</dbReference>
<accession>A0A379C4Y2</accession>
<evidence type="ECO:0000256" key="8">
    <source>
        <dbReference type="ARBA" id="ARBA00022697"/>
    </source>
</evidence>
<feature type="binding site" evidence="15">
    <location>
        <begin position="39"/>
        <end position="40"/>
    </location>
    <ligand>
        <name>NADP(+)</name>
        <dbReference type="ChEBI" id="CHEBI:58349"/>
    </ligand>
</feature>
<dbReference type="InterPro" id="IPR012080">
    <property type="entry name" value="Asp_semialdehyde_DH"/>
</dbReference>
<dbReference type="Gene3D" id="3.30.360.10">
    <property type="entry name" value="Dihydrodipicolinate Reductase, domain 2"/>
    <property type="match status" value="1"/>
</dbReference>
<dbReference type="EC" id="1.2.1.11" evidence="6 15"/>
<dbReference type="GO" id="GO:0050661">
    <property type="term" value="F:NADP binding"/>
    <property type="evidence" value="ECO:0007669"/>
    <property type="project" value="UniProtKB-UniRule"/>
</dbReference>
<evidence type="ECO:0000256" key="2">
    <source>
        <dbReference type="ARBA" id="ARBA00005076"/>
    </source>
</evidence>
<evidence type="ECO:0000313" key="18">
    <source>
        <dbReference type="EMBL" id="SUB56676.1"/>
    </source>
</evidence>
<dbReference type="SMART" id="SM00859">
    <property type="entry name" value="Semialdhyde_dh"/>
    <property type="match status" value="1"/>
</dbReference>
<dbReference type="EMBL" id="UGSZ01000001">
    <property type="protein sequence ID" value="SUB56676.1"/>
    <property type="molecule type" value="Genomic_DNA"/>
</dbReference>
<dbReference type="PIRSF" id="PIRSF000148">
    <property type="entry name" value="ASA_dh"/>
    <property type="match status" value="1"/>
</dbReference>
<reference evidence="18 19" key="1">
    <citation type="submission" date="2018-06" db="EMBL/GenBank/DDBJ databases">
        <authorList>
            <consortium name="Pathogen Informatics"/>
            <person name="Doyle S."/>
        </authorList>
    </citation>
    <scope>NUCLEOTIDE SEQUENCE [LARGE SCALE GENOMIC DNA]</scope>
    <source>
        <strain evidence="18 19">NCTC13149</strain>
    </source>
</reference>
<dbReference type="Proteomes" id="UP000255517">
    <property type="component" value="Unassembled WGS sequence"/>
</dbReference>
<comment type="pathway">
    <text evidence="2 15">Amino-acid biosynthesis; L-lysine biosynthesis via DAP pathway; (S)-tetrahydrodipicolinate from L-aspartate: step 2/4.</text>
</comment>
<dbReference type="GO" id="GO:0071266">
    <property type="term" value="P:'de novo' L-methionine biosynthetic process"/>
    <property type="evidence" value="ECO:0007669"/>
    <property type="project" value="UniProtKB-UniRule"/>
</dbReference>
<dbReference type="UniPathway" id="UPA00050">
    <property type="reaction ID" value="UER00463"/>
</dbReference>
<dbReference type="PANTHER" id="PTHR46278">
    <property type="entry name" value="DEHYDROGENASE, PUTATIVE-RELATED"/>
    <property type="match status" value="1"/>
</dbReference>
<keyword evidence="12 15" id="KW-0457">Lysine biosynthesis</keyword>
<dbReference type="InterPro" id="IPR005986">
    <property type="entry name" value="Asp_semialdehyde_DH_beta"/>
</dbReference>
<dbReference type="InterPro" id="IPR036291">
    <property type="entry name" value="NAD(P)-bd_dom_sf"/>
</dbReference>
<comment type="subunit">
    <text evidence="5 15">Homodimer.</text>
</comment>
<dbReference type="STRING" id="1122949.GCA_000378725_00761"/>
<dbReference type="SUPFAM" id="SSF51735">
    <property type="entry name" value="NAD(P)-binding Rossmann-fold domains"/>
    <property type="match status" value="1"/>
</dbReference>
<dbReference type="InterPro" id="IPR012280">
    <property type="entry name" value="Semialdhyde_DH_dimer_dom"/>
</dbReference>
<dbReference type="RefSeq" id="WP_019034618.1">
    <property type="nucleotide sequence ID" value="NZ_UGSZ01000001.1"/>
</dbReference>
<dbReference type="UniPathway" id="UPA00051">
    <property type="reaction ID" value="UER00464"/>
</dbReference>
<evidence type="ECO:0000256" key="15">
    <source>
        <dbReference type="HAMAP-Rule" id="MF_02121"/>
    </source>
</evidence>
<evidence type="ECO:0000256" key="6">
    <source>
        <dbReference type="ARBA" id="ARBA00013120"/>
    </source>
</evidence>
<organism evidence="18 19">
    <name type="scientific">Peptoniphilus lacrimalis</name>
    <dbReference type="NCBI Taxonomy" id="33031"/>
    <lineage>
        <taxon>Bacteria</taxon>
        <taxon>Bacillati</taxon>
        <taxon>Bacillota</taxon>
        <taxon>Tissierellia</taxon>
        <taxon>Tissierellales</taxon>
        <taxon>Peptoniphilaceae</taxon>
        <taxon>Peptoniphilus</taxon>
    </lineage>
</organism>
<feature type="binding site" evidence="15">
    <location>
        <position position="101"/>
    </location>
    <ligand>
        <name>phosphate</name>
        <dbReference type="ChEBI" id="CHEBI:43474"/>
    </ligand>
</feature>
<comment type="catalytic activity">
    <reaction evidence="14 15">
        <text>L-aspartate 4-semialdehyde + phosphate + NADP(+) = 4-phospho-L-aspartate + NADPH + H(+)</text>
        <dbReference type="Rhea" id="RHEA:24284"/>
        <dbReference type="ChEBI" id="CHEBI:15378"/>
        <dbReference type="ChEBI" id="CHEBI:43474"/>
        <dbReference type="ChEBI" id="CHEBI:57535"/>
        <dbReference type="ChEBI" id="CHEBI:57783"/>
        <dbReference type="ChEBI" id="CHEBI:58349"/>
        <dbReference type="ChEBI" id="CHEBI:537519"/>
        <dbReference type="EC" id="1.2.1.11"/>
    </reaction>
</comment>
<evidence type="ECO:0000256" key="10">
    <source>
        <dbReference type="ARBA" id="ARBA00022915"/>
    </source>
</evidence>
<dbReference type="Gene3D" id="3.40.50.720">
    <property type="entry name" value="NAD(P)-binding Rossmann-like Domain"/>
    <property type="match status" value="1"/>
</dbReference>
<gene>
    <name evidence="18" type="primary">asd2</name>
    <name evidence="15" type="synonym">asd</name>
    <name evidence="18" type="ORF">NCTC13149_00468</name>
</gene>
<dbReference type="GO" id="GO:0009089">
    <property type="term" value="P:lysine biosynthetic process via diaminopimelate"/>
    <property type="evidence" value="ECO:0007669"/>
    <property type="project" value="UniProtKB-UniRule"/>
</dbReference>
<dbReference type="GO" id="GO:0046983">
    <property type="term" value="F:protein dimerization activity"/>
    <property type="evidence" value="ECO:0007669"/>
    <property type="project" value="InterPro"/>
</dbReference>
<keyword evidence="10 15" id="KW-0220">Diaminopimelate biosynthesis</keyword>
<dbReference type="SUPFAM" id="SSF55347">
    <property type="entry name" value="Glyceraldehyde-3-phosphate dehydrogenase-like, C-terminal domain"/>
    <property type="match status" value="1"/>
</dbReference>
<feature type="binding site" evidence="15">
    <location>
        <position position="157"/>
    </location>
    <ligand>
        <name>substrate</name>
    </ligand>
</feature>
<comment type="pathway">
    <text evidence="3 15">Amino-acid biosynthesis; L-threonine biosynthesis; L-threonine from L-aspartate: step 2/5.</text>
</comment>
<dbReference type="NCBIfam" id="TIGR01296">
    <property type="entry name" value="asd_B"/>
    <property type="match status" value="1"/>
</dbReference>
<evidence type="ECO:0000313" key="19">
    <source>
        <dbReference type="Proteomes" id="UP000255517"/>
    </source>
</evidence>
<dbReference type="GO" id="GO:0051287">
    <property type="term" value="F:NAD binding"/>
    <property type="evidence" value="ECO:0007669"/>
    <property type="project" value="InterPro"/>
</dbReference>
<evidence type="ECO:0000256" key="16">
    <source>
        <dbReference type="PIRSR" id="PIRSR000148-1"/>
    </source>
</evidence>
<feature type="binding site" evidence="15">
    <location>
        <begin position="160"/>
        <end position="161"/>
    </location>
    <ligand>
        <name>NADP(+)</name>
        <dbReference type="ChEBI" id="CHEBI:58349"/>
    </ligand>
</feature>
<keyword evidence="13 15" id="KW-0486">Methionine biosynthesis</keyword>
<evidence type="ECO:0000256" key="12">
    <source>
        <dbReference type="ARBA" id="ARBA00023154"/>
    </source>
</evidence>
<comment type="similarity">
    <text evidence="4 15">Belongs to the aspartate-semialdehyde dehydrogenase family.</text>
</comment>
<comment type="caution">
    <text evidence="15">Lacks conserved residue(s) required for the propagation of feature annotation.</text>
</comment>
<dbReference type="GO" id="GO:0019877">
    <property type="term" value="P:diaminopimelate biosynthetic process"/>
    <property type="evidence" value="ECO:0007669"/>
    <property type="project" value="UniProtKB-UniRule"/>
</dbReference>
<dbReference type="PANTHER" id="PTHR46278:SF2">
    <property type="entry name" value="ASPARTATE-SEMIALDEHYDE DEHYDROGENASE"/>
    <property type="match status" value="1"/>
</dbReference>
<evidence type="ECO:0000256" key="13">
    <source>
        <dbReference type="ARBA" id="ARBA00023167"/>
    </source>
</evidence>
<dbReference type="Pfam" id="PF01118">
    <property type="entry name" value="Semialdhyde_dh"/>
    <property type="match status" value="1"/>
</dbReference>
<dbReference type="CDD" id="cd02316">
    <property type="entry name" value="VcASADH2_like_N"/>
    <property type="match status" value="1"/>
</dbReference>
<feature type="binding site" evidence="15">
    <location>
        <position position="230"/>
    </location>
    <ligand>
        <name>substrate</name>
    </ligand>
</feature>
<evidence type="ECO:0000256" key="5">
    <source>
        <dbReference type="ARBA" id="ARBA00011738"/>
    </source>
</evidence>
<evidence type="ECO:0000256" key="4">
    <source>
        <dbReference type="ARBA" id="ARBA00010584"/>
    </source>
</evidence>
<dbReference type="OrthoDB" id="9805684at2"/>
<feature type="binding site" evidence="15">
    <location>
        <begin position="11"/>
        <end position="14"/>
    </location>
    <ligand>
        <name>NADP(+)</name>
        <dbReference type="ChEBI" id="CHEBI:58349"/>
    </ligand>
</feature>
<dbReference type="GO" id="GO:0004073">
    <property type="term" value="F:aspartate-semialdehyde dehydrogenase activity"/>
    <property type="evidence" value="ECO:0007669"/>
    <property type="project" value="UniProtKB-UniRule"/>
</dbReference>
<keyword evidence="11 15" id="KW-0560">Oxidoreductase</keyword>
<evidence type="ECO:0000256" key="14">
    <source>
        <dbReference type="ARBA" id="ARBA00047891"/>
    </source>
</evidence>
<dbReference type="NCBIfam" id="NF011456">
    <property type="entry name" value="PRK14874.1"/>
    <property type="match status" value="1"/>
</dbReference>
<protein>
    <recommendedName>
        <fullName evidence="6 15">Aspartate-semialdehyde dehydrogenase</fullName>
        <shortName evidence="15">ASA dehydrogenase</shortName>
        <shortName evidence="15">ASADH</shortName>
        <ecNumber evidence="6 15">1.2.1.11</ecNumber>
    </recommendedName>
    <alternativeName>
        <fullName evidence="15">Aspartate-beta-semialdehyde dehydrogenase</fullName>
    </alternativeName>
</protein>
<dbReference type="GO" id="GO:0009088">
    <property type="term" value="P:threonine biosynthetic process"/>
    <property type="evidence" value="ECO:0007669"/>
    <property type="project" value="UniProtKB-UniRule"/>
</dbReference>
<evidence type="ECO:0000256" key="11">
    <source>
        <dbReference type="ARBA" id="ARBA00023002"/>
    </source>
</evidence>
<evidence type="ECO:0000256" key="1">
    <source>
        <dbReference type="ARBA" id="ARBA00005021"/>
    </source>
</evidence>
<keyword evidence="8 15" id="KW-0791">Threonine biosynthesis</keyword>
<sequence>MSFNLAIFGATGLVGETMRSILEERNLPIDNIYFFASERSAGKKIKFLDKEYEIIELSEENLKKEKIDYALGALDSSLAKKFLPIAAKLGIKIIDNSSSYRMDEDKPLVVPEINPQDAQYEGNIIPSPNCSTIQSVVALYPIYKKYGIKRIVYTTYQAVSGSGKNGLEDLERGMKGQENIFYPYPIIGNVLPHIDDFLENGYSKEEMKMINETKKIFHDNSIKITATTARVPVKTSHMVAINVETKEDFDIKDIFELYKNTDGIVLYDDLKNLKYPMPIVAAGKDPVYVGRIRRDISVEHGLDLICVADNMRKGAALNTIQILESLIK</sequence>
<proteinExistence type="inferred from homology"/>
<evidence type="ECO:0000256" key="9">
    <source>
        <dbReference type="ARBA" id="ARBA00022857"/>
    </source>
</evidence>
<evidence type="ECO:0000256" key="7">
    <source>
        <dbReference type="ARBA" id="ARBA00022605"/>
    </source>
</evidence>
<feature type="active site" description="Acyl-thioester intermediate" evidence="15 16">
    <location>
        <position position="130"/>
    </location>
</feature>
<dbReference type="GO" id="GO:0009097">
    <property type="term" value="P:isoleucine biosynthetic process"/>
    <property type="evidence" value="ECO:0007669"/>
    <property type="project" value="UniProtKB-UniRule"/>
</dbReference>
<feature type="binding site" evidence="15">
    <location>
        <position position="310"/>
    </location>
    <ligand>
        <name>NADP(+)</name>
        <dbReference type="ChEBI" id="CHEBI:58349"/>
    </ligand>
</feature>
<evidence type="ECO:0000256" key="3">
    <source>
        <dbReference type="ARBA" id="ARBA00005097"/>
    </source>
</evidence>
<name>A0A379C4Y2_9FIRM</name>